<dbReference type="EMBL" id="CP030844">
    <property type="protein sequence ID" value="AXC16383.1"/>
    <property type="molecule type" value="Genomic_DNA"/>
</dbReference>
<keyword evidence="1" id="KW-0614">Plasmid</keyword>
<gene>
    <name evidence="1" type="ORF">ACPOL_7193</name>
</gene>
<protein>
    <submittedName>
        <fullName evidence="1">Uncharacterized protein</fullName>
    </submittedName>
</protein>
<name>A0A2Z5GAZ6_9BACT</name>
<proteinExistence type="predicted"/>
<accession>A0A2Z5GAZ6</accession>
<dbReference type="AlphaFoldDB" id="A0A2Z5GAZ6"/>
<dbReference type="KEGG" id="abas:ACPOL_7193"/>
<evidence type="ECO:0000313" key="1">
    <source>
        <dbReference type="EMBL" id="AXC16383.1"/>
    </source>
</evidence>
<dbReference type="Proteomes" id="UP000253606">
    <property type="component" value="Plasmid pACPOL3"/>
</dbReference>
<geneLocation type="plasmid" evidence="2">
    <name>pacpol3</name>
</geneLocation>
<keyword evidence="2" id="KW-1185">Reference proteome</keyword>
<evidence type="ECO:0000313" key="2">
    <source>
        <dbReference type="Proteomes" id="UP000253606"/>
    </source>
</evidence>
<sequence length="57" mass="6682">MQSDPIEEISEAGEAYWRHRAVILQILVAQLLEKNQNMRFNLEAIDRQRSKVENPDS</sequence>
<organism evidence="1 2">
    <name type="scientific">Acidisarcina polymorpha</name>
    <dbReference type="NCBI Taxonomy" id="2211140"/>
    <lineage>
        <taxon>Bacteria</taxon>
        <taxon>Pseudomonadati</taxon>
        <taxon>Acidobacteriota</taxon>
        <taxon>Terriglobia</taxon>
        <taxon>Terriglobales</taxon>
        <taxon>Acidobacteriaceae</taxon>
        <taxon>Acidisarcina</taxon>
    </lineage>
</organism>
<dbReference type="RefSeq" id="WP_161557716.1">
    <property type="nucleotide sequence ID" value="NZ_CP030844.1"/>
</dbReference>
<reference evidence="1 2" key="1">
    <citation type="journal article" date="2018" name="Front. Microbiol.">
        <title>Hydrolytic Capabilities as a Key to Environmental Success: Chitinolytic and Cellulolytic Acidobacteria From Acidic Sub-arctic Soils and Boreal Peatlands.</title>
        <authorList>
            <person name="Belova S.E."/>
            <person name="Ravin N.V."/>
            <person name="Pankratov T.A."/>
            <person name="Rakitin A.L."/>
            <person name="Ivanova A.A."/>
            <person name="Beletsky A.V."/>
            <person name="Mardanov A.V."/>
            <person name="Sinninghe Damste J.S."/>
            <person name="Dedysh S.N."/>
        </authorList>
    </citation>
    <scope>NUCLEOTIDE SEQUENCE [LARGE SCALE GENOMIC DNA]</scope>
    <source>
        <strain evidence="1 2">SBC82</strain>
        <plasmid evidence="2">pacpol3</plasmid>
    </source>
</reference>